<organism evidence="6 7">
    <name type="scientific">Hibiscus sabdariffa</name>
    <name type="common">roselle</name>
    <dbReference type="NCBI Taxonomy" id="183260"/>
    <lineage>
        <taxon>Eukaryota</taxon>
        <taxon>Viridiplantae</taxon>
        <taxon>Streptophyta</taxon>
        <taxon>Embryophyta</taxon>
        <taxon>Tracheophyta</taxon>
        <taxon>Spermatophyta</taxon>
        <taxon>Magnoliopsida</taxon>
        <taxon>eudicotyledons</taxon>
        <taxon>Gunneridae</taxon>
        <taxon>Pentapetalae</taxon>
        <taxon>rosids</taxon>
        <taxon>malvids</taxon>
        <taxon>Malvales</taxon>
        <taxon>Malvaceae</taxon>
        <taxon>Malvoideae</taxon>
        <taxon>Hibiscus</taxon>
    </lineage>
</organism>
<accession>A0ABR2TRZ4</accession>
<evidence type="ECO:0000256" key="1">
    <source>
        <dbReference type="ARBA" id="ARBA00023015"/>
    </source>
</evidence>
<keyword evidence="2" id="KW-0238">DNA-binding</keyword>
<dbReference type="PROSITE" id="PS51005">
    <property type="entry name" value="NAC"/>
    <property type="match status" value="1"/>
</dbReference>
<evidence type="ECO:0000313" key="7">
    <source>
        <dbReference type="Proteomes" id="UP001396334"/>
    </source>
</evidence>
<reference evidence="6 7" key="1">
    <citation type="journal article" date="2024" name="G3 (Bethesda)">
        <title>Genome assembly of Hibiscus sabdariffa L. provides insights into metabolisms of medicinal natural products.</title>
        <authorList>
            <person name="Kim T."/>
        </authorList>
    </citation>
    <scope>NUCLEOTIDE SEQUENCE [LARGE SCALE GENOMIC DNA]</scope>
    <source>
        <strain evidence="6">TK-2024</strain>
        <tissue evidence="6">Old leaves</tissue>
    </source>
</reference>
<keyword evidence="4" id="KW-0539">Nucleus</keyword>
<dbReference type="PANTHER" id="PTHR31744">
    <property type="entry name" value="PROTEIN CUP-SHAPED COTYLEDON 2-RELATED"/>
    <property type="match status" value="1"/>
</dbReference>
<feature type="domain" description="NAC" evidence="5">
    <location>
        <begin position="3"/>
        <end position="153"/>
    </location>
</feature>
<evidence type="ECO:0000256" key="3">
    <source>
        <dbReference type="ARBA" id="ARBA00023163"/>
    </source>
</evidence>
<dbReference type="Gene3D" id="2.170.150.80">
    <property type="entry name" value="NAC domain"/>
    <property type="match status" value="1"/>
</dbReference>
<name>A0ABR2TRZ4_9ROSI</name>
<evidence type="ECO:0000259" key="5">
    <source>
        <dbReference type="PROSITE" id="PS51005"/>
    </source>
</evidence>
<dbReference type="InterPro" id="IPR003441">
    <property type="entry name" value="NAC-dom"/>
</dbReference>
<evidence type="ECO:0000256" key="2">
    <source>
        <dbReference type="ARBA" id="ARBA00023125"/>
    </source>
</evidence>
<gene>
    <name evidence="6" type="ORF">V6N11_015238</name>
</gene>
<dbReference type="Pfam" id="PF02365">
    <property type="entry name" value="NAM"/>
    <property type="match status" value="1"/>
</dbReference>
<dbReference type="PANTHER" id="PTHR31744:SF104">
    <property type="entry name" value="NAC DOMAIN-CONTAINING PROTEIN 100"/>
    <property type="match status" value="1"/>
</dbReference>
<comment type="caution">
    <text evidence="6">The sequence shown here is derived from an EMBL/GenBank/DDBJ whole genome shotgun (WGS) entry which is preliminary data.</text>
</comment>
<dbReference type="Proteomes" id="UP001396334">
    <property type="component" value="Unassembled WGS sequence"/>
</dbReference>
<dbReference type="SUPFAM" id="SSF101941">
    <property type="entry name" value="NAC domain"/>
    <property type="match status" value="1"/>
</dbReference>
<dbReference type="EMBL" id="JBBPBN010000004">
    <property type="protein sequence ID" value="KAK9040059.1"/>
    <property type="molecule type" value="Genomic_DNA"/>
</dbReference>
<keyword evidence="1" id="KW-0805">Transcription regulation</keyword>
<dbReference type="InterPro" id="IPR036093">
    <property type="entry name" value="NAC_dom_sf"/>
</dbReference>
<evidence type="ECO:0000256" key="4">
    <source>
        <dbReference type="ARBA" id="ARBA00023242"/>
    </source>
</evidence>
<keyword evidence="3" id="KW-0804">Transcription</keyword>
<keyword evidence="7" id="KW-1185">Reference proteome</keyword>
<proteinExistence type="predicted"/>
<evidence type="ECO:0000313" key="6">
    <source>
        <dbReference type="EMBL" id="KAK9040059.1"/>
    </source>
</evidence>
<sequence length="325" mass="36747">MDLPPGFRFHPTDEELIYQYLYKKVVDINFSSIAIGDVDLNKSEPWELPWKAKMGEKEWYFFCVRDRKYPTGLRTNRATDSGYWKATGKDKEIYRGKSLVGMKKTLVFYRGRAPKGVKTNWVMHEYRLEGNFSIHNLPKTAKNEWVICRVFQKGSDGKKTHISGLVKASTFNNDLRPAGLPPLMDSSPVLAESPYVPCFSNHNRVDHNFNNNHVLHIPPNSSQVFPQFPVPSSFYGGDLRFPGSAAVQEQSMLRVLIESHGSDVKGFQGLGREVEIGVSVSQETGLSIDVNPETSSVVSNLETGKKPLEDRDSAGAVDLDRFWHY</sequence>
<protein>
    <recommendedName>
        <fullName evidence="5">NAC domain-containing protein</fullName>
    </recommendedName>
</protein>